<feature type="binding site" evidence="8">
    <location>
        <position position="52"/>
    </location>
    <ligand>
        <name>S-adenosyl-L-methionine</name>
        <dbReference type="ChEBI" id="CHEBI:59789"/>
    </ligand>
</feature>
<dbReference type="PANTHER" id="PTHR13600:SF33">
    <property type="entry name" value="LEUCINE CARBOXYL METHYLTRANSFERASE 1"/>
    <property type="match status" value="1"/>
</dbReference>
<dbReference type="GO" id="GO:0032259">
    <property type="term" value="P:methylation"/>
    <property type="evidence" value="ECO:0007669"/>
    <property type="project" value="UniProtKB-KW"/>
</dbReference>
<protein>
    <recommendedName>
        <fullName evidence="7">Leucine carboxyl methyltransferase 1</fullName>
        <ecNumber evidence="7">2.1.1.233</ecNumber>
    </recommendedName>
</protein>
<dbReference type="AlphaFoldDB" id="A0A0R3SCL2"/>
<dbReference type="OrthoDB" id="203237at2759"/>
<name>A0A0R3SCL2_HYMDI</name>
<gene>
    <name evidence="9" type="ORF">HDID_LOCUS2332</name>
</gene>
<evidence type="ECO:0000313" key="11">
    <source>
        <dbReference type="WBParaSite" id="HDID_0000233101-mRNA-1"/>
    </source>
</evidence>
<dbReference type="GO" id="GO:0018423">
    <property type="term" value="F:protein C-terminal leucine carboxyl O-methyltransferase activity"/>
    <property type="evidence" value="ECO:0007669"/>
    <property type="project" value="UniProtKB-EC"/>
</dbReference>
<feature type="binding site" evidence="8">
    <location>
        <position position="77"/>
    </location>
    <ligand>
        <name>S-adenosyl-L-methionine</name>
        <dbReference type="ChEBI" id="CHEBI:59789"/>
    </ligand>
</feature>
<evidence type="ECO:0000313" key="9">
    <source>
        <dbReference type="EMBL" id="VDL19793.1"/>
    </source>
</evidence>
<comment type="function">
    <text evidence="2 7">Methylates the carboxyl group of the C-terminal leucine residue of protein phosphatase 2A catalytic subunits to form alpha-leucine ester residues.</text>
</comment>
<evidence type="ECO:0000256" key="4">
    <source>
        <dbReference type="ARBA" id="ARBA00022603"/>
    </source>
</evidence>
<organism evidence="11">
    <name type="scientific">Hymenolepis diminuta</name>
    <name type="common">Rat tapeworm</name>
    <dbReference type="NCBI Taxonomy" id="6216"/>
    <lineage>
        <taxon>Eukaryota</taxon>
        <taxon>Metazoa</taxon>
        <taxon>Spiralia</taxon>
        <taxon>Lophotrochozoa</taxon>
        <taxon>Platyhelminthes</taxon>
        <taxon>Cestoda</taxon>
        <taxon>Eucestoda</taxon>
        <taxon>Cyclophyllidea</taxon>
        <taxon>Hymenolepididae</taxon>
        <taxon>Hymenolepis</taxon>
    </lineage>
</organism>
<dbReference type="InterPro" id="IPR016651">
    <property type="entry name" value="LCMT1"/>
</dbReference>
<dbReference type="EMBL" id="UYSG01000557">
    <property type="protein sequence ID" value="VDL19793.1"/>
    <property type="molecule type" value="Genomic_DNA"/>
</dbReference>
<keyword evidence="5 7" id="KW-0808">Transferase</keyword>
<evidence type="ECO:0000256" key="3">
    <source>
        <dbReference type="ARBA" id="ARBA00010703"/>
    </source>
</evidence>
<sequence>MDRESVQYTNDEATGNKAYAVRLGYWVDPYIRTFCPIPVSSTPEISRGYFVRVQTFEAIVTRFIQDCDKSCQIVNFGAGSDTLYFRLKDRESLPRIYVELDLPANVKKKIFTLKRSKILQSALASGDSTSLLPSGPTDRAKFGSYHILSFDLQSDPASLIQLLCDSPDGPQLSPDLPTLFLAECVLVYIPIKFSNPLLSILSSKFSQAAFLNYEQVNMLDKFGEIMRSHFRDRSCELPGLDACGSLDVQITRFKNVGWTEVRAWTINDVFGSLPPEVVQR</sequence>
<evidence type="ECO:0000256" key="1">
    <source>
        <dbReference type="ARBA" id="ARBA00000724"/>
    </source>
</evidence>
<evidence type="ECO:0000256" key="5">
    <source>
        <dbReference type="ARBA" id="ARBA00022679"/>
    </source>
</evidence>
<comment type="catalytic activity">
    <reaction evidence="1 7">
        <text>[phosphatase 2A protein]-C-terminal L-leucine + S-adenosyl-L-methionine = [phosphatase 2A protein]-C-terminal L-leucine methyl ester + S-adenosyl-L-homocysteine</text>
        <dbReference type="Rhea" id="RHEA:48544"/>
        <dbReference type="Rhea" id="RHEA-COMP:12134"/>
        <dbReference type="Rhea" id="RHEA-COMP:12135"/>
        <dbReference type="ChEBI" id="CHEBI:57856"/>
        <dbReference type="ChEBI" id="CHEBI:59789"/>
        <dbReference type="ChEBI" id="CHEBI:90516"/>
        <dbReference type="ChEBI" id="CHEBI:90517"/>
        <dbReference type="EC" id="2.1.1.233"/>
    </reaction>
</comment>
<evidence type="ECO:0000256" key="6">
    <source>
        <dbReference type="ARBA" id="ARBA00022691"/>
    </source>
</evidence>
<reference evidence="9 10" key="2">
    <citation type="submission" date="2018-11" db="EMBL/GenBank/DDBJ databases">
        <authorList>
            <consortium name="Pathogen Informatics"/>
        </authorList>
    </citation>
    <scope>NUCLEOTIDE SEQUENCE [LARGE SCALE GENOMIC DNA]</scope>
</reference>
<accession>A0A0R3SCL2</accession>
<dbReference type="STRING" id="6216.A0A0R3SCL2"/>
<feature type="binding site" evidence="8">
    <location>
        <position position="183"/>
    </location>
    <ligand>
        <name>S-adenosyl-L-methionine</name>
        <dbReference type="ChEBI" id="CHEBI:59789"/>
    </ligand>
</feature>
<evidence type="ECO:0000256" key="7">
    <source>
        <dbReference type="PIRNR" id="PIRNR016305"/>
    </source>
</evidence>
<evidence type="ECO:0000256" key="2">
    <source>
        <dbReference type="ARBA" id="ARBA00003455"/>
    </source>
</evidence>
<dbReference type="PANTHER" id="PTHR13600">
    <property type="entry name" value="LEUCINE CARBOXYL METHYLTRANSFERASE"/>
    <property type="match status" value="1"/>
</dbReference>
<dbReference type="PIRSF" id="PIRSF016305">
    <property type="entry name" value="LCM_mtfrase"/>
    <property type="match status" value="1"/>
</dbReference>
<keyword evidence="6 7" id="KW-0949">S-adenosyl-L-methionine</keyword>
<dbReference type="GO" id="GO:0005829">
    <property type="term" value="C:cytosol"/>
    <property type="evidence" value="ECO:0007669"/>
    <property type="project" value="TreeGrafter"/>
</dbReference>
<keyword evidence="4 7" id="KW-0489">Methyltransferase</keyword>
<dbReference type="InterPro" id="IPR029063">
    <property type="entry name" value="SAM-dependent_MTases_sf"/>
</dbReference>
<evidence type="ECO:0000256" key="8">
    <source>
        <dbReference type="PIRSR" id="PIRSR016305-1"/>
    </source>
</evidence>
<dbReference type="EC" id="2.1.1.233" evidence="7"/>
<feature type="binding site" evidence="8">
    <location>
        <begin position="151"/>
        <end position="152"/>
    </location>
    <ligand>
        <name>S-adenosyl-L-methionine</name>
        <dbReference type="ChEBI" id="CHEBI:59789"/>
    </ligand>
</feature>
<evidence type="ECO:0000313" key="10">
    <source>
        <dbReference type="Proteomes" id="UP000274504"/>
    </source>
</evidence>
<reference evidence="11" key="1">
    <citation type="submission" date="2017-02" db="UniProtKB">
        <authorList>
            <consortium name="WormBaseParasite"/>
        </authorList>
    </citation>
    <scope>IDENTIFICATION</scope>
</reference>
<comment type="similarity">
    <text evidence="3 7">Belongs to the methyltransferase superfamily. LCMT family.</text>
</comment>
<dbReference type="Proteomes" id="UP000274504">
    <property type="component" value="Unassembled WGS sequence"/>
</dbReference>
<proteinExistence type="inferred from homology"/>
<dbReference type="Gene3D" id="3.40.50.150">
    <property type="entry name" value="Vaccinia Virus protein VP39"/>
    <property type="match status" value="1"/>
</dbReference>
<dbReference type="WBParaSite" id="HDID_0000233101-mRNA-1">
    <property type="protein sequence ID" value="HDID_0000233101-mRNA-1"/>
    <property type="gene ID" value="HDID_0000233101"/>
</dbReference>
<dbReference type="InterPro" id="IPR007213">
    <property type="entry name" value="Ppm1/Ppm2/Tcmp"/>
</dbReference>
<dbReference type="Pfam" id="PF04072">
    <property type="entry name" value="LCM"/>
    <property type="match status" value="1"/>
</dbReference>
<dbReference type="SUPFAM" id="SSF53335">
    <property type="entry name" value="S-adenosyl-L-methionine-dependent methyltransferases"/>
    <property type="match status" value="1"/>
</dbReference>